<evidence type="ECO:0000313" key="2">
    <source>
        <dbReference type="EMBL" id="KAK4782799.1"/>
    </source>
</evidence>
<reference evidence="2 3" key="1">
    <citation type="journal article" date="2023" name="Hortic Res">
        <title>Pangenome of water caltrop reveals structural variations and asymmetric subgenome divergence after allopolyploidization.</title>
        <authorList>
            <person name="Zhang X."/>
            <person name="Chen Y."/>
            <person name="Wang L."/>
            <person name="Yuan Y."/>
            <person name="Fang M."/>
            <person name="Shi L."/>
            <person name="Lu R."/>
            <person name="Comes H.P."/>
            <person name="Ma Y."/>
            <person name="Chen Y."/>
            <person name="Huang G."/>
            <person name="Zhou Y."/>
            <person name="Zheng Z."/>
            <person name="Qiu Y."/>
        </authorList>
    </citation>
    <scope>NUCLEOTIDE SEQUENCE [LARGE SCALE GENOMIC DNA]</scope>
    <source>
        <strain evidence="2">F231</strain>
    </source>
</reference>
<evidence type="ECO:0008006" key="4">
    <source>
        <dbReference type="Google" id="ProtNLM"/>
    </source>
</evidence>
<proteinExistence type="predicted"/>
<feature type="compositionally biased region" description="Basic and acidic residues" evidence="1">
    <location>
        <begin position="78"/>
        <end position="89"/>
    </location>
</feature>
<evidence type="ECO:0000313" key="3">
    <source>
        <dbReference type="Proteomes" id="UP001346149"/>
    </source>
</evidence>
<keyword evidence="3" id="KW-1185">Reference proteome</keyword>
<sequence>MAMLRVSTSVVLTLSSSSPDISLHFPNSSGPRSERELESLYEFWLARHGKAYNGVGEKEARFEIFKDNLADQVPRDEARCQNEGHEGQGRQRPLRCQGRRQAAQGRGLVGEGCC</sequence>
<gene>
    <name evidence="2" type="ORF">SAY86_007173</name>
</gene>
<dbReference type="InterPro" id="IPR038765">
    <property type="entry name" value="Papain-like_cys_pep_sf"/>
</dbReference>
<dbReference type="AlphaFoldDB" id="A0AAN7LE34"/>
<dbReference type="Gene3D" id="1.10.287.2250">
    <property type="match status" value="1"/>
</dbReference>
<dbReference type="EMBL" id="JAXQNO010000015">
    <property type="protein sequence ID" value="KAK4782799.1"/>
    <property type="molecule type" value="Genomic_DNA"/>
</dbReference>
<comment type="caution">
    <text evidence="2">The sequence shown here is derived from an EMBL/GenBank/DDBJ whole genome shotgun (WGS) entry which is preliminary data.</text>
</comment>
<feature type="region of interest" description="Disordered" evidence="1">
    <location>
        <begin position="78"/>
        <end position="98"/>
    </location>
</feature>
<evidence type="ECO:0000256" key="1">
    <source>
        <dbReference type="SAM" id="MobiDB-lite"/>
    </source>
</evidence>
<accession>A0AAN7LE34</accession>
<dbReference type="SUPFAM" id="SSF54001">
    <property type="entry name" value="Cysteine proteinases"/>
    <property type="match status" value="1"/>
</dbReference>
<protein>
    <recommendedName>
        <fullName evidence="4">Cathepsin propeptide inhibitor domain-containing protein</fullName>
    </recommendedName>
</protein>
<organism evidence="2 3">
    <name type="scientific">Trapa natans</name>
    <name type="common">Water chestnut</name>
    <dbReference type="NCBI Taxonomy" id="22666"/>
    <lineage>
        <taxon>Eukaryota</taxon>
        <taxon>Viridiplantae</taxon>
        <taxon>Streptophyta</taxon>
        <taxon>Embryophyta</taxon>
        <taxon>Tracheophyta</taxon>
        <taxon>Spermatophyta</taxon>
        <taxon>Magnoliopsida</taxon>
        <taxon>eudicotyledons</taxon>
        <taxon>Gunneridae</taxon>
        <taxon>Pentapetalae</taxon>
        <taxon>rosids</taxon>
        <taxon>malvids</taxon>
        <taxon>Myrtales</taxon>
        <taxon>Lythraceae</taxon>
        <taxon>Trapa</taxon>
    </lineage>
</organism>
<name>A0AAN7LE34_TRANT</name>
<dbReference type="Proteomes" id="UP001346149">
    <property type="component" value="Unassembled WGS sequence"/>
</dbReference>